<dbReference type="OrthoDB" id="9797862at2"/>
<dbReference type="InterPro" id="IPR001014">
    <property type="entry name" value="Ribosomal_uL23_CS"/>
</dbReference>
<evidence type="ECO:0000256" key="7">
    <source>
        <dbReference type="RuleBase" id="RU003934"/>
    </source>
</evidence>
<evidence type="ECO:0000313" key="8">
    <source>
        <dbReference type="EMBL" id="AXJ00094.1"/>
    </source>
</evidence>
<dbReference type="InterPro" id="IPR013025">
    <property type="entry name" value="Ribosomal_uL23-like"/>
</dbReference>
<dbReference type="PANTHER" id="PTHR11620">
    <property type="entry name" value="60S RIBOSOMAL PROTEIN L23A"/>
    <property type="match status" value="1"/>
</dbReference>
<keyword evidence="4 6" id="KW-0689">Ribosomal protein</keyword>
<keyword evidence="2 6" id="KW-0699">rRNA-binding</keyword>
<dbReference type="InterPro" id="IPR012678">
    <property type="entry name" value="Ribosomal_uL23/eL15/eS24_sf"/>
</dbReference>
<dbReference type="GO" id="GO:0006412">
    <property type="term" value="P:translation"/>
    <property type="evidence" value="ECO:0007669"/>
    <property type="project" value="UniProtKB-UniRule"/>
</dbReference>
<dbReference type="InterPro" id="IPR012677">
    <property type="entry name" value="Nucleotide-bd_a/b_plait_sf"/>
</dbReference>
<dbReference type="GO" id="GO:0019843">
    <property type="term" value="F:rRNA binding"/>
    <property type="evidence" value="ECO:0007669"/>
    <property type="project" value="UniProtKB-UniRule"/>
</dbReference>
<dbReference type="Gene3D" id="3.30.70.330">
    <property type="match status" value="1"/>
</dbReference>
<evidence type="ECO:0000256" key="4">
    <source>
        <dbReference type="ARBA" id="ARBA00022980"/>
    </source>
</evidence>
<dbReference type="PROSITE" id="PS00050">
    <property type="entry name" value="RIBOSOMAL_L23"/>
    <property type="match status" value="1"/>
</dbReference>
<comment type="function">
    <text evidence="6">One of the early assembly proteins it binds 23S rRNA. One of the proteins that surrounds the polypeptide exit tunnel on the outside of the ribosome. Forms the main docking site for trigger factor binding to the ribosome.</text>
</comment>
<keyword evidence="9" id="KW-1185">Reference proteome</keyword>
<evidence type="ECO:0000256" key="5">
    <source>
        <dbReference type="ARBA" id="ARBA00023274"/>
    </source>
</evidence>
<gene>
    <name evidence="6" type="primary">rplW</name>
    <name evidence="8" type="ORF">CYPRO_0817</name>
</gene>
<dbReference type="EMBL" id="CP027806">
    <property type="protein sequence ID" value="AXJ00094.1"/>
    <property type="molecule type" value="Genomic_DNA"/>
</dbReference>
<organism evidence="8 9">
    <name type="scientific">Cyclonatronum proteinivorum</name>
    <dbReference type="NCBI Taxonomy" id="1457365"/>
    <lineage>
        <taxon>Bacteria</taxon>
        <taxon>Pseudomonadati</taxon>
        <taxon>Balneolota</taxon>
        <taxon>Balneolia</taxon>
        <taxon>Balneolales</taxon>
        <taxon>Cyclonatronaceae</taxon>
        <taxon>Cyclonatronum</taxon>
    </lineage>
</organism>
<dbReference type="GO" id="GO:0003735">
    <property type="term" value="F:structural constituent of ribosome"/>
    <property type="evidence" value="ECO:0007669"/>
    <property type="project" value="InterPro"/>
</dbReference>
<dbReference type="KEGG" id="cprv:CYPRO_0817"/>
<sequence>MSKVLIKPLLTEKINRIQETQGKYCFLVATDATKTEIKAEIERLYPEVQVAKVRTLITATKPKGRFTKSGYLSGRTPKQKKAFITLKEGQEIDLFSEI</sequence>
<dbReference type="GO" id="GO:1990904">
    <property type="term" value="C:ribonucleoprotein complex"/>
    <property type="evidence" value="ECO:0007669"/>
    <property type="project" value="UniProtKB-KW"/>
</dbReference>
<evidence type="ECO:0000256" key="3">
    <source>
        <dbReference type="ARBA" id="ARBA00022884"/>
    </source>
</evidence>
<evidence type="ECO:0000313" key="9">
    <source>
        <dbReference type="Proteomes" id="UP000254808"/>
    </source>
</evidence>
<comment type="similarity">
    <text evidence="1 6 7">Belongs to the universal ribosomal protein uL23 family.</text>
</comment>
<dbReference type="Proteomes" id="UP000254808">
    <property type="component" value="Chromosome"/>
</dbReference>
<dbReference type="RefSeq" id="WP_114983392.1">
    <property type="nucleotide sequence ID" value="NZ_CP027806.1"/>
</dbReference>
<dbReference type="HAMAP" id="MF_01369_B">
    <property type="entry name" value="Ribosomal_uL23_B"/>
    <property type="match status" value="1"/>
</dbReference>
<comment type="subunit">
    <text evidence="6">Part of the 50S ribosomal subunit. Contacts protein L29, and trigger factor when it is bound to the ribosome.</text>
</comment>
<evidence type="ECO:0000256" key="1">
    <source>
        <dbReference type="ARBA" id="ARBA00006700"/>
    </source>
</evidence>
<proteinExistence type="inferred from homology"/>
<dbReference type="AlphaFoldDB" id="A0A345UHZ2"/>
<accession>A0A345UHZ2</accession>
<name>A0A345UHZ2_9BACT</name>
<keyword evidence="3 6" id="KW-0694">RNA-binding</keyword>
<dbReference type="GO" id="GO:0005840">
    <property type="term" value="C:ribosome"/>
    <property type="evidence" value="ECO:0007669"/>
    <property type="project" value="UniProtKB-KW"/>
</dbReference>
<dbReference type="NCBIfam" id="NF004363">
    <property type="entry name" value="PRK05738.2-4"/>
    <property type="match status" value="1"/>
</dbReference>
<evidence type="ECO:0000256" key="6">
    <source>
        <dbReference type="HAMAP-Rule" id="MF_01369"/>
    </source>
</evidence>
<dbReference type="SUPFAM" id="SSF54189">
    <property type="entry name" value="Ribosomal proteins S24e, L23 and L15e"/>
    <property type="match status" value="1"/>
</dbReference>
<protein>
    <recommendedName>
        <fullName evidence="6">Large ribosomal subunit protein uL23</fullName>
    </recommendedName>
</protein>
<keyword evidence="5 6" id="KW-0687">Ribonucleoprotein</keyword>
<reference evidence="8 9" key="1">
    <citation type="submission" date="2018-03" db="EMBL/GenBank/DDBJ databases">
        <title>Phenotypic and genomic properties of Cyclonatronum proteinivorum gen. nov., sp. nov., a haloalkaliphilic bacteroidete from soda lakes possessing Na+-translocating rhodopsin.</title>
        <authorList>
            <person name="Toshchakov S.V."/>
            <person name="Korzhenkov A."/>
            <person name="Samarov N.I."/>
            <person name="Kublanov I.V."/>
            <person name="Muntyan M.S."/>
            <person name="Sorokin D.Y."/>
        </authorList>
    </citation>
    <scope>NUCLEOTIDE SEQUENCE [LARGE SCALE GENOMIC DNA]</scope>
    <source>
        <strain evidence="8 9">Omega</strain>
    </source>
</reference>
<evidence type="ECO:0000256" key="2">
    <source>
        <dbReference type="ARBA" id="ARBA00022730"/>
    </source>
</evidence>
<dbReference type="Pfam" id="PF00276">
    <property type="entry name" value="Ribosomal_L23"/>
    <property type="match status" value="1"/>
</dbReference>